<evidence type="ECO:0000313" key="5">
    <source>
        <dbReference type="Proteomes" id="UP000019373"/>
    </source>
</evidence>
<dbReference type="InterPro" id="IPR053137">
    <property type="entry name" value="NLR-like"/>
</dbReference>
<gene>
    <name evidence="4" type="ORF">EPUS_09197</name>
</gene>
<accession>U1HU19</accession>
<dbReference type="RefSeq" id="XP_007801584.1">
    <property type="nucleotide sequence ID" value="XM_007803393.1"/>
</dbReference>
<dbReference type="InterPro" id="IPR027417">
    <property type="entry name" value="P-loop_NTPase"/>
</dbReference>
<reference evidence="5" key="1">
    <citation type="journal article" date="2014" name="BMC Genomics">
        <title>Genome characteristics reveal the impact of lichenization on lichen-forming fungus Endocarpon pusillum Hedwig (Verrucariales, Ascomycota).</title>
        <authorList>
            <person name="Wang Y.-Y."/>
            <person name="Liu B."/>
            <person name="Zhang X.-Y."/>
            <person name="Zhou Q.-M."/>
            <person name="Zhang T."/>
            <person name="Li H."/>
            <person name="Yu Y.-F."/>
            <person name="Zhang X.-L."/>
            <person name="Hao X.-Y."/>
            <person name="Wang M."/>
            <person name="Wang L."/>
            <person name="Wei J.-C."/>
        </authorList>
    </citation>
    <scope>NUCLEOTIDE SEQUENCE [LARGE SCALE GENOMIC DNA]</scope>
    <source>
        <strain evidence="5">Z07020 / HMAS-L-300199</strain>
    </source>
</reference>
<protein>
    <recommendedName>
        <fullName evidence="3">DUF676 domain-containing protein</fullName>
    </recommendedName>
</protein>
<feature type="domain" description="DUF676" evidence="3">
    <location>
        <begin position="54"/>
        <end position="160"/>
    </location>
</feature>
<dbReference type="OrthoDB" id="1658288at2759"/>
<dbReference type="Pfam" id="PF13424">
    <property type="entry name" value="TPR_12"/>
    <property type="match status" value="2"/>
</dbReference>
<dbReference type="AlphaFoldDB" id="U1HU19"/>
<comment type="similarity">
    <text evidence="1">Belongs to the putative lipase ROG1 family.</text>
</comment>
<organism evidence="4 5">
    <name type="scientific">Endocarpon pusillum (strain Z07020 / HMAS-L-300199)</name>
    <name type="common">Lichen-forming fungus</name>
    <dbReference type="NCBI Taxonomy" id="1263415"/>
    <lineage>
        <taxon>Eukaryota</taxon>
        <taxon>Fungi</taxon>
        <taxon>Dikarya</taxon>
        <taxon>Ascomycota</taxon>
        <taxon>Pezizomycotina</taxon>
        <taxon>Eurotiomycetes</taxon>
        <taxon>Chaetothyriomycetidae</taxon>
        <taxon>Verrucariales</taxon>
        <taxon>Verrucariaceae</taxon>
        <taxon>Endocarpon</taxon>
    </lineage>
</organism>
<evidence type="ECO:0000259" key="3">
    <source>
        <dbReference type="Pfam" id="PF05057"/>
    </source>
</evidence>
<dbReference type="PANTHER" id="PTHR46082">
    <property type="entry name" value="ATP/GTP-BINDING PROTEIN-RELATED"/>
    <property type="match status" value="1"/>
</dbReference>
<dbReference type="OMA" id="QHPETWI"/>
<sequence length="1130" mass="126922">MTDRNYLRKIVNRENANLDIVAIHGLNPINKAFHAEATWTANNGKMWLQDFLPTRLPDARIFLFGYNSNVAIETSTAGVNEQAENMLNRLSFERKNVPSQRPIIFIAHSLGGIIVKRALVEAKLDDKYQSVREATFGLIFFATPHRGSDHAKLGDIAAKVARTILRSPVNTYMDSLKKNSLFSKNLQGEFRHQYEDYSILSFYETLPVERLGIVVDKESATLGLSGHRETAIAVEADHQTICKFNEAECPAYRQVEDNIADLAERAVCISRKRLLQKTLQIPATQMVVELHKRTFFVPYTENADFVGREKILQRLIEILSPQHGRQRRAALYGLGGVGKTQIAIKYAYWCHENQPNTSVFWIHASNFERFHQSFIELAEGSNIPGADSPKADVFEIVRSWLSQKESGDWLMVIDNADDFGMFFDPLEEHARRSLAGKLVDYIPDCPHGAILLTTRDKKVGIQMLKSIRCLIQTPRMGISESTDFVQKILAGEEYKNEEEIKLLTSTLEHLPLALAQAAAFILENSISVQIYLQRYGDSKANAVDLLGYSADVPVADADARNAVTTTWMMSFAQIRERSPMAADILSLMAFLDRHCVPESLIRRQKTPFSDLEFEKACGVLKAFSLIDERPLNIHGEMHRAFAIHRMVQLVTQQWLELHVFPPEEHEDWKKCEALMPHVQVVLDSKVESQLGSLSRAALLHNASSYFRVKGYHRRAEQVGVEAVAARKQSLGLDHPATLASHTNLSRILLEQGRLEEASQLHIAAMEAAEKTVQEDNQDMLRARAHLAALHGTQGRHEEAHQLQTRVVENSKKSIGNEHPDTLLVMRDLAVTYTNLQLYGEAETLHKQVLDIRKKVLGSAHPDTLISMIDLAETYKLQDPVNKASQAENLELEVVESRKKILGDEHPVTLQAMENLAMTYEWQYRYSEADILREAIKEISQRGCEQTDNHAMSALRTRSPQILTYKHTQQQSRPPRYRSCPMRSESCDGVLLCDTAAESGRNVDIQGMSSIVGLRRSPIVTTSPNDGGVGVGVVSPGIHKELGEEGAVPGSVLGSRLTLSPLSSSSSPSTSFFRAMTSPVDDEQSRNRIPAPRLRRRLFSWQAPSNEREGEAVASGGDGVWRRRWSMGKKI</sequence>
<feature type="compositionally biased region" description="Low complexity" evidence="2">
    <location>
        <begin position="1059"/>
        <end position="1073"/>
    </location>
</feature>
<dbReference type="InterPro" id="IPR029058">
    <property type="entry name" value="AB_hydrolase_fold"/>
</dbReference>
<keyword evidence="5" id="KW-1185">Reference proteome</keyword>
<name>U1HU19_ENDPU</name>
<dbReference type="EMBL" id="KE721041">
    <property type="protein sequence ID" value="ERF72769.1"/>
    <property type="molecule type" value="Genomic_DNA"/>
</dbReference>
<dbReference type="Gene3D" id="3.40.50.300">
    <property type="entry name" value="P-loop containing nucleotide triphosphate hydrolases"/>
    <property type="match status" value="1"/>
</dbReference>
<dbReference type="Gene3D" id="1.25.40.10">
    <property type="entry name" value="Tetratricopeptide repeat domain"/>
    <property type="match status" value="2"/>
</dbReference>
<evidence type="ECO:0000256" key="1">
    <source>
        <dbReference type="ARBA" id="ARBA00007920"/>
    </source>
</evidence>
<dbReference type="Gene3D" id="3.40.50.1820">
    <property type="entry name" value="alpha/beta hydrolase"/>
    <property type="match status" value="1"/>
</dbReference>
<dbReference type="SUPFAM" id="SSF48452">
    <property type="entry name" value="TPR-like"/>
    <property type="match status" value="2"/>
</dbReference>
<dbReference type="InterPro" id="IPR007751">
    <property type="entry name" value="DUF676_lipase-like"/>
</dbReference>
<proteinExistence type="inferred from homology"/>
<dbReference type="Pfam" id="PF13374">
    <property type="entry name" value="TPR_10"/>
    <property type="match status" value="2"/>
</dbReference>
<dbReference type="SUPFAM" id="SSF52540">
    <property type="entry name" value="P-loop containing nucleoside triphosphate hydrolases"/>
    <property type="match status" value="1"/>
</dbReference>
<evidence type="ECO:0000256" key="2">
    <source>
        <dbReference type="SAM" id="MobiDB-lite"/>
    </source>
</evidence>
<feature type="region of interest" description="Disordered" evidence="2">
    <location>
        <begin position="1059"/>
        <end position="1088"/>
    </location>
</feature>
<dbReference type="Pfam" id="PF05057">
    <property type="entry name" value="DUF676"/>
    <property type="match status" value="1"/>
</dbReference>
<dbReference type="eggNOG" id="KOG1840">
    <property type="taxonomic scope" value="Eukaryota"/>
</dbReference>
<dbReference type="PANTHER" id="PTHR46082:SF6">
    <property type="entry name" value="AAA+ ATPASE DOMAIN-CONTAINING PROTEIN-RELATED"/>
    <property type="match status" value="1"/>
</dbReference>
<dbReference type="InterPro" id="IPR011990">
    <property type="entry name" value="TPR-like_helical_dom_sf"/>
</dbReference>
<dbReference type="eggNOG" id="KOG2029">
    <property type="taxonomic scope" value="Eukaryota"/>
</dbReference>
<dbReference type="HOGENOM" id="CLU_000288_125_13_1"/>
<evidence type="ECO:0000313" key="4">
    <source>
        <dbReference type="EMBL" id="ERF72769.1"/>
    </source>
</evidence>
<dbReference type="SUPFAM" id="SSF53474">
    <property type="entry name" value="alpha/beta-Hydrolases"/>
    <property type="match status" value="1"/>
</dbReference>
<dbReference type="Proteomes" id="UP000019373">
    <property type="component" value="Unassembled WGS sequence"/>
</dbReference>
<dbReference type="GeneID" id="19244029"/>